<proteinExistence type="predicted"/>
<dbReference type="CDD" id="cd13566">
    <property type="entry name" value="PBP2_phosphate"/>
    <property type="match status" value="1"/>
</dbReference>
<gene>
    <name evidence="5" type="ORF">CWC05_10880</name>
</gene>
<feature type="transmembrane region" description="Helical" evidence="3">
    <location>
        <begin position="90"/>
        <end position="111"/>
    </location>
</feature>
<dbReference type="Gene3D" id="3.30.1330.60">
    <property type="entry name" value="OmpA-like domain"/>
    <property type="match status" value="1"/>
</dbReference>
<dbReference type="SUPFAM" id="SSF53850">
    <property type="entry name" value="Periplasmic binding protein-like II"/>
    <property type="match status" value="1"/>
</dbReference>
<comment type="caution">
    <text evidence="5">The sequence shown here is derived from an EMBL/GenBank/DDBJ whole genome shotgun (WGS) entry which is preliminary data.</text>
</comment>
<evidence type="ECO:0000256" key="3">
    <source>
        <dbReference type="SAM" id="Phobius"/>
    </source>
</evidence>
<protein>
    <submittedName>
        <fullName evidence="5">Cell envelope biogenesis protein OmpA</fullName>
    </submittedName>
</protein>
<dbReference type="SUPFAM" id="SSF103088">
    <property type="entry name" value="OmpA-like"/>
    <property type="match status" value="1"/>
</dbReference>
<dbReference type="PANTHER" id="PTHR30570">
    <property type="entry name" value="PERIPLASMIC PHOSPHATE BINDING COMPONENT OF PHOSPHATE ABC TRANSPORTER"/>
    <property type="match status" value="1"/>
</dbReference>
<evidence type="ECO:0000259" key="4">
    <source>
        <dbReference type="PROSITE" id="PS51123"/>
    </source>
</evidence>
<dbReference type="Pfam" id="PF00691">
    <property type="entry name" value="OmpA"/>
    <property type="match status" value="1"/>
</dbReference>
<dbReference type="InterPro" id="IPR036737">
    <property type="entry name" value="OmpA-like_sf"/>
</dbReference>
<dbReference type="InterPro" id="IPR050811">
    <property type="entry name" value="Phosphate_ABC_transporter"/>
</dbReference>
<dbReference type="PROSITE" id="PS51123">
    <property type="entry name" value="OMPA_2"/>
    <property type="match status" value="1"/>
</dbReference>
<dbReference type="InterPro" id="IPR006665">
    <property type="entry name" value="OmpA-like"/>
</dbReference>
<dbReference type="EMBL" id="PNCG01000010">
    <property type="protein sequence ID" value="TMP86970.1"/>
    <property type="molecule type" value="Genomic_DNA"/>
</dbReference>
<evidence type="ECO:0000256" key="2">
    <source>
        <dbReference type="PROSITE-ProRule" id="PRU00473"/>
    </source>
</evidence>
<keyword evidence="2 3" id="KW-0472">Membrane</keyword>
<dbReference type="InterPro" id="IPR024370">
    <property type="entry name" value="PBP_domain"/>
</dbReference>
<dbReference type="RefSeq" id="WP_138548224.1">
    <property type="nucleotide sequence ID" value="NZ_PNCG01000010.1"/>
</dbReference>
<reference evidence="6" key="2">
    <citation type="submission" date="2019-06" db="EMBL/GenBank/DDBJ databases">
        <title>Co-occurence of chitin degradation, pigmentation and bioactivity in marine Pseudoalteromonas.</title>
        <authorList>
            <person name="Sonnenschein E.C."/>
            <person name="Bech P.K."/>
        </authorList>
    </citation>
    <scope>NUCLEOTIDE SEQUENCE [LARGE SCALE GENOMIC DNA]</scope>
    <source>
        <strain evidence="6">S2897</strain>
    </source>
</reference>
<reference evidence="5 6" key="1">
    <citation type="submission" date="2017-12" db="EMBL/GenBank/DDBJ databases">
        <authorList>
            <person name="Paulsen S."/>
            <person name="Gram L.K."/>
        </authorList>
    </citation>
    <scope>NUCLEOTIDE SEQUENCE [LARGE SCALE GENOMIC DNA]</scope>
    <source>
        <strain evidence="5 6">S2897</strain>
    </source>
</reference>
<dbReference type="PANTHER" id="PTHR30570:SF1">
    <property type="entry name" value="PHOSPHATE-BINDING PROTEIN PSTS"/>
    <property type="match status" value="1"/>
</dbReference>
<evidence type="ECO:0000313" key="5">
    <source>
        <dbReference type="EMBL" id="TMP86970.1"/>
    </source>
</evidence>
<dbReference type="CDD" id="cd07185">
    <property type="entry name" value="OmpA_C-like"/>
    <property type="match status" value="1"/>
</dbReference>
<evidence type="ECO:0000313" key="6">
    <source>
        <dbReference type="Proteomes" id="UP000305874"/>
    </source>
</evidence>
<keyword evidence="3" id="KW-0812">Transmembrane</keyword>
<dbReference type="GO" id="GO:0016020">
    <property type="term" value="C:membrane"/>
    <property type="evidence" value="ECO:0007669"/>
    <property type="project" value="UniProtKB-UniRule"/>
</dbReference>
<keyword evidence="3" id="KW-1133">Transmembrane helix</keyword>
<dbReference type="Pfam" id="PF12849">
    <property type="entry name" value="PBP_like_2"/>
    <property type="match status" value="1"/>
</dbReference>
<dbReference type="Gene3D" id="3.40.190.10">
    <property type="entry name" value="Periplasmic binding protein-like II"/>
    <property type="match status" value="2"/>
</dbReference>
<name>A0A5S3Z553_9GAMM</name>
<dbReference type="STRING" id="151081.TW72_06895"/>
<dbReference type="Proteomes" id="UP000305874">
    <property type="component" value="Unassembled WGS sequence"/>
</dbReference>
<accession>A0A5S3Z553</accession>
<dbReference type="AlphaFoldDB" id="A0A5S3Z553"/>
<sequence length="565" mass="62378">MTSHHSQGFIERLQQLQSLAQNKYGIEIASEKFIADESYRKLVLNELSLLGDSELSAVIAAMQDMQQQQGASPSTGASEQVSKDKTTTPLSLIFAGVAVVLALVATGYTFYVNQEPDIAMASKPAAPTQVNTAQQPTNNGRVQEKEQQPAQLAFRIHGSNTIGEKLAPALLEGYLKELGAKQFNWRQGEVSVERELHYQLDSKPYYIELHAHGSSTGFADIEAGKADLAMASRKVKSKEVDKLKARFGDFSQIGNEHIIGLDGLAVIVNQNNPVSHLSTQQLAAVFSGKISNWRELGGPSEAINLYARDAKSGTWDTFKNLVLKKHQAQLSPLAQRFESSSVLSQKVSQDEYGIGFIGLNYILHNKAIAVSEGAQTAPIYPTRFTIGTEDYALARRLYVYTPTTASMFIKNFAQYAISYAGQEIVSDTGLISQNIHVEQVQPMTEAPTVYKQYAKQGQRLSLTFRFEHGSGQLDNKGKRDLQRLLDYLESHAQKRVILMGFSDNSGDAGRNKTLSLQRARSVEQELTARGVAVFDTQGFGEVLPVANNQSKEGRERNRRVEVWVL</sequence>
<feature type="domain" description="OmpA-like" evidence="4">
    <location>
        <begin position="453"/>
        <end position="565"/>
    </location>
</feature>
<organism evidence="5 6">
    <name type="scientific">Pseudoalteromonas ruthenica</name>
    <dbReference type="NCBI Taxonomy" id="151081"/>
    <lineage>
        <taxon>Bacteria</taxon>
        <taxon>Pseudomonadati</taxon>
        <taxon>Pseudomonadota</taxon>
        <taxon>Gammaproteobacteria</taxon>
        <taxon>Alteromonadales</taxon>
        <taxon>Pseudoalteromonadaceae</taxon>
        <taxon>Pseudoalteromonas</taxon>
    </lineage>
</organism>
<evidence type="ECO:0000256" key="1">
    <source>
        <dbReference type="ARBA" id="ARBA00022729"/>
    </source>
</evidence>
<keyword evidence="1" id="KW-0732">Signal</keyword>